<evidence type="ECO:0000313" key="1">
    <source>
        <dbReference type="EMBL" id="KAK5867445.1"/>
    </source>
</evidence>
<name>A0AAN7XWU1_ELEMC</name>
<sequence length="75" mass="8088">MCLAPSPCPRRSADLAQPFQAKDLMSVFFSPSPNIPRHVRCTSALSLNPPPMALGPNHMVQLVECCKKGSALVII</sequence>
<protein>
    <submittedName>
        <fullName evidence="1">Uncharacterized protein</fullName>
    </submittedName>
</protein>
<gene>
    <name evidence="1" type="ORF">PBY51_011937</name>
</gene>
<accession>A0AAN7XWU1</accession>
<evidence type="ECO:0000313" key="2">
    <source>
        <dbReference type="Proteomes" id="UP001346869"/>
    </source>
</evidence>
<dbReference type="Proteomes" id="UP001346869">
    <property type="component" value="Unassembled WGS sequence"/>
</dbReference>
<dbReference type="EMBL" id="JAUZQC010000008">
    <property type="protein sequence ID" value="KAK5867445.1"/>
    <property type="molecule type" value="Genomic_DNA"/>
</dbReference>
<keyword evidence="2" id="KW-1185">Reference proteome</keyword>
<comment type="caution">
    <text evidence="1">The sequence shown here is derived from an EMBL/GenBank/DDBJ whole genome shotgun (WGS) entry which is preliminary data.</text>
</comment>
<reference evidence="1 2" key="1">
    <citation type="journal article" date="2023" name="Genes (Basel)">
        <title>Chromosome-Level Genome Assembly and Circadian Gene Repertoire of the Patagonia Blennie Eleginops maclovinus-The Closest Ancestral Proxy of Antarctic Cryonotothenioids.</title>
        <authorList>
            <person name="Cheng C.C."/>
            <person name="Rivera-Colon A.G."/>
            <person name="Minhas B.F."/>
            <person name="Wilson L."/>
            <person name="Rayamajhi N."/>
            <person name="Vargas-Chacoff L."/>
            <person name="Catchen J.M."/>
        </authorList>
    </citation>
    <scope>NUCLEOTIDE SEQUENCE [LARGE SCALE GENOMIC DNA]</scope>
    <source>
        <strain evidence="1">JMC-PN-2008</strain>
    </source>
</reference>
<proteinExistence type="predicted"/>
<dbReference type="AlphaFoldDB" id="A0AAN7XWU1"/>
<organism evidence="1 2">
    <name type="scientific">Eleginops maclovinus</name>
    <name type="common">Patagonian blennie</name>
    <name type="synonym">Eleginus maclovinus</name>
    <dbReference type="NCBI Taxonomy" id="56733"/>
    <lineage>
        <taxon>Eukaryota</taxon>
        <taxon>Metazoa</taxon>
        <taxon>Chordata</taxon>
        <taxon>Craniata</taxon>
        <taxon>Vertebrata</taxon>
        <taxon>Euteleostomi</taxon>
        <taxon>Actinopterygii</taxon>
        <taxon>Neopterygii</taxon>
        <taxon>Teleostei</taxon>
        <taxon>Neoteleostei</taxon>
        <taxon>Acanthomorphata</taxon>
        <taxon>Eupercaria</taxon>
        <taxon>Perciformes</taxon>
        <taxon>Notothenioidei</taxon>
        <taxon>Eleginopidae</taxon>
        <taxon>Eleginops</taxon>
    </lineage>
</organism>
<reference evidence="1 2" key="2">
    <citation type="journal article" date="2023" name="Mol. Biol. Evol.">
        <title>Genomics of Secondarily Temperate Adaptation in the Only Non-Antarctic Icefish.</title>
        <authorList>
            <person name="Rivera-Colon A.G."/>
            <person name="Rayamajhi N."/>
            <person name="Minhas B.F."/>
            <person name="Madrigal G."/>
            <person name="Bilyk K.T."/>
            <person name="Yoon V."/>
            <person name="Hune M."/>
            <person name="Gregory S."/>
            <person name="Cheng C.H.C."/>
            <person name="Catchen J.M."/>
        </authorList>
    </citation>
    <scope>NUCLEOTIDE SEQUENCE [LARGE SCALE GENOMIC DNA]</scope>
    <source>
        <strain evidence="1">JMC-PN-2008</strain>
    </source>
</reference>